<dbReference type="InterPro" id="IPR000719">
    <property type="entry name" value="Prot_kinase_dom"/>
</dbReference>
<evidence type="ECO:0000313" key="3">
    <source>
        <dbReference type="Proteomes" id="UP001321445"/>
    </source>
</evidence>
<protein>
    <recommendedName>
        <fullName evidence="1">Protein kinase domain-containing protein</fullName>
    </recommendedName>
</protein>
<dbReference type="Proteomes" id="UP001321445">
    <property type="component" value="Chromosome"/>
</dbReference>
<evidence type="ECO:0000259" key="1">
    <source>
        <dbReference type="PROSITE" id="PS50011"/>
    </source>
</evidence>
<name>A0ABN6WS39_9BACT</name>
<accession>A0ABN6WS39</accession>
<dbReference type="InterPro" id="IPR011009">
    <property type="entry name" value="Kinase-like_dom_sf"/>
</dbReference>
<dbReference type="Gene3D" id="1.10.510.10">
    <property type="entry name" value="Transferase(Phosphotransferase) domain 1"/>
    <property type="match status" value="1"/>
</dbReference>
<keyword evidence="3" id="KW-1185">Reference proteome</keyword>
<evidence type="ECO:0000313" key="2">
    <source>
        <dbReference type="EMBL" id="BDY11979.1"/>
    </source>
</evidence>
<dbReference type="RefSeq" id="WP_286337194.1">
    <property type="nucleotide sequence ID" value="NZ_AP027370.1"/>
</dbReference>
<dbReference type="SUPFAM" id="SSF56112">
    <property type="entry name" value="Protein kinase-like (PK-like)"/>
    <property type="match status" value="1"/>
</dbReference>
<organism evidence="2 3">
    <name type="scientific">Hydrogenimonas cancrithermarum</name>
    <dbReference type="NCBI Taxonomy" id="2993563"/>
    <lineage>
        <taxon>Bacteria</taxon>
        <taxon>Pseudomonadati</taxon>
        <taxon>Campylobacterota</taxon>
        <taxon>Epsilonproteobacteria</taxon>
        <taxon>Campylobacterales</taxon>
        <taxon>Hydrogenimonadaceae</taxon>
        <taxon>Hydrogenimonas</taxon>
    </lineage>
</organism>
<feature type="domain" description="Protein kinase" evidence="1">
    <location>
        <begin position="46"/>
        <end position="328"/>
    </location>
</feature>
<sequence length="418" mass="47989">MGFFASLFEESVSDLRAGAECDASVAPEKLVSASVRYYTQRSKTPVELEKKLGEGGEGSVYAVEDHPKVVAKIYAPSQRTDARLKKLERILSKRITIEEIKQCHIAMPLEILVDKEGGFVGYLMPKVDGIALKNAYFSRQRIERRFPDANRLTLVIFCIHFLRQAEFLHSRGMLIGDVNPLNIMVDPARPKKGWLVDTDSFQVDELPCPVGTDIFTPPSLQNRDFKTTLRSREDEYFSIAIMIFMILMLGKHPYSRKGGGNPSDNIKKHLFPYRSMGRLDDVPAGIWGFVWSHFPRRLKETFERVFRDEERIDLQEWRSILIQYASFIEMGYFTQEIVPLSFRSRDAEPVRCRDCGRSFLIDRGFLKKLTIQGKAPVCSLCRQKIQATIMTRKNGKKVSDAVKQARFNAKSTHYKEIR</sequence>
<gene>
    <name evidence="2" type="ORF">HCR_02910</name>
</gene>
<proteinExistence type="predicted"/>
<reference evidence="2 3" key="1">
    <citation type="submission" date="2023-03" db="EMBL/GenBank/DDBJ databases">
        <title>Description of Hydrogenimonas sp. ISO32.</title>
        <authorList>
            <person name="Mino S."/>
            <person name="Fukazawa S."/>
            <person name="Sawabe T."/>
        </authorList>
    </citation>
    <scope>NUCLEOTIDE SEQUENCE [LARGE SCALE GENOMIC DNA]</scope>
    <source>
        <strain evidence="2 3">ISO32</strain>
    </source>
</reference>
<dbReference type="PROSITE" id="PS50011">
    <property type="entry name" value="PROTEIN_KINASE_DOM"/>
    <property type="match status" value="1"/>
</dbReference>
<dbReference type="EMBL" id="AP027370">
    <property type="protein sequence ID" value="BDY11979.1"/>
    <property type="molecule type" value="Genomic_DNA"/>
</dbReference>